<dbReference type="Proteomes" id="UP000663722">
    <property type="component" value="Chromosome"/>
</dbReference>
<evidence type="ECO:0000256" key="2">
    <source>
        <dbReference type="ARBA" id="ARBA00022475"/>
    </source>
</evidence>
<keyword evidence="5 6" id="KW-0472">Membrane</keyword>
<evidence type="ECO:0000259" key="7">
    <source>
        <dbReference type="Pfam" id="PF13396"/>
    </source>
</evidence>
<evidence type="ECO:0000313" key="8">
    <source>
        <dbReference type="EMBL" id="QTA85873.1"/>
    </source>
</evidence>
<sequence length="68" mass="7663">MNTVTITIIGIGVLFFLMTCWAILDIAKKDFGKFEKKLLWGFVAASLPFIGVIIYIVFGYRKGQKSET</sequence>
<comment type="subcellular location">
    <subcellularLocation>
        <location evidence="1">Cell membrane</location>
        <topology evidence="1">Multi-pass membrane protein</topology>
    </subcellularLocation>
</comment>
<protein>
    <submittedName>
        <fullName evidence="8">Phospholipase N-terminal domain-containing protein</fullName>
    </submittedName>
</protein>
<feature type="domain" description="Cardiolipin synthase N-terminal" evidence="7">
    <location>
        <begin position="18"/>
        <end position="59"/>
    </location>
</feature>
<evidence type="ECO:0000256" key="1">
    <source>
        <dbReference type="ARBA" id="ARBA00004651"/>
    </source>
</evidence>
<name>A0A975GMI2_9BACT</name>
<keyword evidence="9" id="KW-1185">Reference proteome</keyword>
<feature type="transmembrane region" description="Helical" evidence="6">
    <location>
        <begin position="38"/>
        <end position="58"/>
    </location>
</feature>
<keyword evidence="2" id="KW-1003">Cell membrane</keyword>
<dbReference type="Pfam" id="PF13396">
    <property type="entry name" value="PLDc_N"/>
    <property type="match status" value="1"/>
</dbReference>
<dbReference type="InterPro" id="IPR027379">
    <property type="entry name" value="CLS_N"/>
</dbReference>
<feature type="transmembrane region" description="Helical" evidence="6">
    <location>
        <begin position="6"/>
        <end position="26"/>
    </location>
</feature>
<reference evidence="8" key="1">
    <citation type="journal article" date="2021" name="Microb. Physiol.">
        <title>Proteogenomic Insights into the Physiology of Marine, Sulfate-Reducing, Filamentous Desulfonema limicola and Desulfonema magnum.</title>
        <authorList>
            <person name="Schnaars V."/>
            <person name="Wohlbrand L."/>
            <person name="Scheve S."/>
            <person name="Hinrichs C."/>
            <person name="Reinhardt R."/>
            <person name="Rabus R."/>
        </authorList>
    </citation>
    <scope>NUCLEOTIDE SEQUENCE</scope>
    <source>
        <strain evidence="8">4be13</strain>
    </source>
</reference>
<evidence type="ECO:0000256" key="6">
    <source>
        <dbReference type="SAM" id="Phobius"/>
    </source>
</evidence>
<dbReference type="KEGG" id="dmm:dnm_018890"/>
<dbReference type="RefSeq" id="WP_207681752.1">
    <property type="nucleotide sequence ID" value="NZ_CP061800.1"/>
</dbReference>
<proteinExistence type="predicted"/>
<evidence type="ECO:0000313" key="9">
    <source>
        <dbReference type="Proteomes" id="UP000663722"/>
    </source>
</evidence>
<keyword evidence="3 6" id="KW-0812">Transmembrane</keyword>
<evidence type="ECO:0000256" key="3">
    <source>
        <dbReference type="ARBA" id="ARBA00022692"/>
    </source>
</evidence>
<evidence type="ECO:0000256" key="5">
    <source>
        <dbReference type="ARBA" id="ARBA00023136"/>
    </source>
</evidence>
<accession>A0A975GMI2</accession>
<evidence type="ECO:0000256" key="4">
    <source>
        <dbReference type="ARBA" id="ARBA00022989"/>
    </source>
</evidence>
<dbReference type="EMBL" id="CP061800">
    <property type="protein sequence ID" value="QTA85873.1"/>
    <property type="molecule type" value="Genomic_DNA"/>
</dbReference>
<dbReference type="GO" id="GO:0005886">
    <property type="term" value="C:plasma membrane"/>
    <property type="evidence" value="ECO:0007669"/>
    <property type="project" value="UniProtKB-SubCell"/>
</dbReference>
<organism evidence="8 9">
    <name type="scientific">Desulfonema magnum</name>
    <dbReference type="NCBI Taxonomy" id="45655"/>
    <lineage>
        <taxon>Bacteria</taxon>
        <taxon>Pseudomonadati</taxon>
        <taxon>Thermodesulfobacteriota</taxon>
        <taxon>Desulfobacteria</taxon>
        <taxon>Desulfobacterales</taxon>
        <taxon>Desulfococcaceae</taxon>
        <taxon>Desulfonema</taxon>
    </lineage>
</organism>
<gene>
    <name evidence="8" type="ORF">dnm_018890</name>
</gene>
<dbReference type="AlphaFoldDB" id="A0A975GMI2"/>
<keyword evidence="4 6" id="KW-1133">Transmembrane helix</keyword>